<feature type="domain" description="TonB C-terminal" evidence="1">
    <location>
        <begin position="55"/>
        <end position="119"/>
    </location>
</feature>
<proteinExistence type="predicted"/>
<evidence type="ECO:0000313" key="2">
    <source>
        <dbReference type="EMBL" id="MDR6238457.1"/>
    </source>
</evidence>
<reference evidence="2" key="1">
    <citation type="submission" date="2023-07" db="EMBL/GenBank/DDBJ databases">
        <title>Genomic Encyclopedia of Type Strains, Phase IV (KMG-IV): sequencing the most valuable type-strain genomes for metagenomic binning, comparative biology and taxonomic classification.</title>
        <authorList>
            <person name="Goeker M."/>
        </authorList>
    </citation>
    <scope>NUCLEOTIDE SEQUENCE</scope>
    <source>
        <strain evidence="2">DSM 26174</strain>
    </source>
</reference>
<dbReference type="SUPFAM" id="SSF74653">
    <property type="entry name" value="TolA/TonB C-terminal domain"/>
    <property type="match status" value="1"/>
</dbReference>
<keyword evidence="3" id="KW-1185">Reference proteome</keyword>
<organism evidence="2 3">
    <name type="scientific">Aureibacter tunicatorum</name>
    <dbReference type="NCBI Taxonomy" id="866807"/>
    <lineage>
        <taxon>Bacteria</taxon>
        <taxon>Pseudomonadati</taxon>
        <taxon>Bacteroidota</taxon>
        <taxon>Cytophagia</taxon>
        <taxon>Cytophagales</taxon>
        <taxon>Persicobacteraceae</taxon>
        <taxon>Aureibacter</taxon>
    </lineage>
</organism>
<comment type="caution">
    <text evidence="2">The sequence shown here is derived from an EMBL/GenBank/DDBJ whole genome shotgun (WGS) entry which is preliminary data.</text>
</comment>
<accession>A0AAE3XKA8</accession>
<evidence type="ECO:0000313" key="3">
    <source>
        <dbReference type="Proteomes" id="UP001185092"/>
    </source>
</evidence>
<sequence>MNNACYLDGNGGIECTSSGNILFCHVDSKPKLRVYDNDLTEYFSKKLKLNKKYHEHHGRVFINLTIDKKGKVTNPNILYGISNDINKSCYEKVKNMPKWKPGIHKNKHVNVTLILIFHFSNGELLKVKSH</sequence>
<dbReference type="Proteomes" id="UP001185092">
    <property type="component" value="Unassembled WGS sequence"/>
</dbReference>
<name>A0AAE3XKA8_9BACT</name>
<protein>
    <recommendedName>
        <fullName evidence="1">TonB C-terminal domain-containing protein</fullName>
    </recommendedName>
</protein>
<dbReference type="EMBL" id="JAVDQD010000002">
    <property type="protein sequence ID" value="MDR6238457.1"/>
    <property type="molecule type" value="Genomic_DNA"/>
</dbReference>
<dbReference type="RefSeq" id="WP_309937970.1">
    <property type="nucleotide sequence ID" value="NZ_AP025305.1"/>
</dbReference>
<dbReference type="Gene3D" id="3.30.1150.10">
    <property type="match status" value="1"/>
</dbReference>
<dbReference type="AlphaFoldDB" id="A0AAE3XKA8"/>
<gene>
    <name evidence="2" type="ORF">HNQ88_001494</name>
</gene>
<dbReference type="Pfam" id="PF03544">
    <property type="entry name" value="TonB_C"/>
    <property type="match status" value="1"/>
</dbReference>
<evidence type="ECO:0000259" key="1">
    <source>
        <dbReference type="Pfam" id="PF03544"/>
    </source>
</evidence>
<dbReference type="GO" id="GO:0055085">
    <property type="term" value="P:transmembrane transport"/>
    <property type="evidence" value="ECO:0007669"/>
    <property type="project" value="InterPro"/>
</dbReference>
<dbReference type="InterPro" id="IPR037682">
    <property type="entry name" value="TonB_C"/>
</dbReference>